<gene>
    <name evidence="3" type="ORF">Rain11_0245</name>
</gene>
<accession>A0A2N3IKD4</accession>
<organism evidence="3 4">
    <name type="scientific">Raineya orbicola</name>
    <dbReference type="NCBI Taxonomy" id="2016530"/>
    <lineage>
        <taxon>Bacteria</taxon>
        <taxon>Pseudomonadati</taxon>
        <taxon>Bacteroidota</taxon>
        <taxon>Cytophagia</taxon>
        <taxon>Cytophagales</taxon>
        <taxon>Raineyaceae</taxon>
        <taxon>Raineya</taxon>
    </lineage>
</organism>
<keyword evidence="2 3" id="KW-0449">Lipoprotein</keyword>
<dbReference type="PANTHER" id="PTHR30203:SF30">
    <property type="entry name" value="OUTER MEMBRANE PROTEIN-RELATED"/>
    <property type="match status" value="1"/>
</dbReference>
<evidence type="ECO:0000256" key="1">
    <source>
        <dbReference type="ARBA" id="ARBA00007613"/>
    </source>
</evidence>
<reference evidence="3 4" key="1">
    <citation type="submission" date="2017-06" db="EMBL/GenBank/DDBJ databases">
        <title>Raineya orbicola gen. nov., sp. nov. a slightly thermophilic bacterium of the phylum Bacteroidetes and the description of Raineyaceae fam. nov.</title>
        <authorList>
            <person name="Albuquerque L."/>
            <person name="Polonia A.R.M."/>
            <person name="Barroso C."/>
            <person name="Froufe H.J.C."/>
            <person name="Lage O."/>
            <person name="Lobo-Da-Cunha A."/>
            <person name="Egas C."/>
            <person name="Da Costa M.S."/>
        </authorList>
    </citation>
    <scope>NUCLEOTIDE SEQUENCE [LARGE SCALE GENOMIC DNA]</scope>
    <source>
        <strain evidence="3 4">SPSPC-11</strain>
    </source>
</reference>
<dbReference type="InterPro" id="IPR010131">
    <property type="entry name" value="MdtP/NodT-like"/>
</dbReference>
<proteinExistence type="inferred from homology"/>
<comment type="similarity">
    <text evidence="1 2">Belongs to the outer membrane factor (OMF) (TC 1.B.17) family.</text>
</comment>
<evidence type="ECO:0000256" key="2">
    <source>
        <dbReference type="RuleBase" id="RU362097"/>
    </source>
</evidence>
<evidence type="ECO:0000313" key="3">
    <source>
        <dbReference type="EMBL" id="PKQ70708.1"/>
    </source>
</evidence>
<dbReference type="GO" id="GO:0005886">
    <property type="term" value="C:plasma membrane"/>
    <property type="evidence" value="ECO:0007669"/>
    <property type="project" value="UniProtKB-SubCell"/>
</dbReference>
<dbReference type="Gene3D" id="1.20.1600.10">
    <property type="entry name" value="Outer membrane efflux proteins (OEP)"/>
    <property type="match status" value="1"/>
</dbReference>
<dbReference type="Pfam" id="PF02321">
    <property type="entry name" value="OEP"/>
    <property type="match status" value="2"/>
</dbReference>
<dbReference type="RefSeq" id="WP_101357512.1">
    <property type="nucleotide sequence ID" value="NZ_NKXO01000003.1"/>
</dbReference>
<keyword evidence="2" id="KW-0564">Palmitate</keyword>
<dbReference type="GO" id="GO:0015562">
    <property type="term" value="F:efflux transmembrane transporter activity"/>
    <property type="evidence" value="ECO:0007669"/>
    <property type="project" value="InterPro"/>
</dbReference>
<protein>
    <submittedName>
        <fullName evidence="3">Efflux transporter, outer membrane factor (OMF) lipoprotein, NodT family</fullName>
    </submittedName>
</protein>
<dbReference type="OrthoDB" id="9770517at2"/>
<dbReference type="AlphaFoldDB" id="A0A2N3IKD4"/>
<keyword evidence="2" id="KW-0812">Transmembrane</keyword>
<name>A0A2N3IKD4_9BACT</name>
<dbReference type="EMBL" id="NKXO01000003">
    <property type="protein sequence ID" value="PKQ70708.1"/>
    <property type="molecule type" value="Genomic_DNA"/>
</dbReference>
<dbReference type="InterPro" id="IPR003423">
    <property type="entry name" value="OMP_efflux"/>
</dbReference>
<dbReference type="PANTHER" id="PTHR30203">
    <property type="entry name" value="OUTER MEMBRANE CATION EFFLUX PROTEIN"/>
    <property type="match status" value="1"/>
</dbReference>
<dbReference type="NCBIfam" id="TIGR01845">
    <property type="entry name" value="outer_NodT"/>
    <property type="match status" value="1"/>
</dbReference>
<comment type="subcellular location">
    <subcellularLocation>
        <location evidence="2">Cell membrane</location>
        <topology evidence="2">Lipid-anchor</topology>
    </subcellularLocation>
</comment>
<sequence>MEALNKIFIIFLLVALGTACKAPQYAVKTRSQDLPKQFASSTDTNSLAKISWKDYFQDPNLIALIDTALQNNQEMNILEQEIAISQNEIRARRGEYLPFVTLNGGAGADRVGRFTRFGALEESTEIEPGKAFPKVFSDFVVGFSASWELDVWKRLRNAKKAAVARYMASKEGKNFFITQLVAEIASSYYELLALDNLLEIVKQNIEIQRNALEIIKQEKNSAKVSQLAVNRFEAQLLNTTNLQYEIKQKITETENRLHLLTGGFPKEIRRNSDAFHSVGVDSLRLGIPSQLFRNRPDIRQAEWELQAAKLDIASARAAFNPAFRLNGFAGVQAFQPHLLFNPESLIFSLMGDMVAPIINRNALQANYYSAHHRQAQTLYRYQQRVLVAYLEVQTQWAAVKNYSQSYQTKSKEAEILSKSVDISSELYKYARADYMEVLLTQREALNVKMELTEIKLRQLLAKVNIYRALGGGW</sequence>
<keyword evidence="4" id="KW-1185">Reference proteome</keyword>
<dbReference type="Gene3D" id="2.20.200.10">
    <property type="entry name" value="Outer membrane efflux proteins (OEP)"/>
    <property type="match status" value="1"/>
</dbReference>
<dbReference type="SUPFAM" id="SSF56954">
    <property type="entry name" value="Outer membrane efflux proteins (OEP)"/>
    <property type="match status" value="1"/>
</dbReference>
<dbReference type="PROSITE" id="PS51257">
    <property type="entry name" value="PROKAR_LIPOPROTEIN"/>
    <property type="match status" value="1"/>
</dbReference>
<keyword evidence="2" id="KW-0472">Membrane</keyword>
<keyword evidence="2" id="KW-1134">Transmembrane beta strand</keyword>
<comment type="caution">
    <text evidence="3">The sequence shown here is derived from an EMBL/GenBank/DDBJ whole genome shotgun (WGS) entry which is preliminary data.</text>
</comment>
<evidence type="ECO:0000313" key="4">
    <source>
        <dbReference type="Proteomes" id="UP000233387"/>
    </source>
</evidence>
<dbReference type="Proteomes" id="UP000233387">
    <property type="component" value="Unassembled WGS sequence"/>
</dbReference>